<evidence type="ECO:0000313" key="1">
    <source>
        <dbReference type="EMBL" id="KFI69565.1"/>
    </source>
</evidence>
<dbReference type="STRING" id="1692.BMAGN_1282"/>
<accession>A0A087BEW5</accession>
<gene>
    <name evidence="1" type="ORF">BMAGN_1282</name>
</gene>
<dbReference type="EMBL" id="JGZB01000001">
    <property type="protein sequence ID" value="KFI69565.1"/>
    <property type="molecule type" value="Genomic_DNA"/>
</dbReference>
<name>A0A087BEW5_9BIFI</name>
<proteinExistence type="predicted"/>
<keyword evidence="2" id="KW-1185">Reference proteome</keyword>
<dbReference type="AlphaFoldDB" id="A0A087BEW5"/>
<evidence type="ECO:0000313" key="2">
    <source>
        <dbReference type="Proteomes" id="UP000029052"/>
    </source>
</evidence>
<organism evidence="1 2">
    <name type="scientific">Bifidobacterium magnum</name>
    <dbReference type="NCBI Taxonomy" id="1692"/>
    <lineage>
        <taxon>Bacteria</taxon>
        <taxon>Bacillati</taxon>
        <taxon>Actinomycetota</taxon>
        <taxon>Actinomycetes</taxon>
        <taxon>Bifidobacteriales</taxon>
        <taxon>Bifidobacteriaceae</taxon>
        <taxon>Bifidobacterium</taxon>
    </lineage>
</organism>
<comment type="caution">
    <text evidence="1">The sequence shown here is derived from an EMBL/GenBank/DDBJ whole genome shotgun (WGS) entry which is preliminary data.</text>
</comment>
<protein>
    <submittedName>
        <fullName evidence="1">Uncharacterized protein</fullName>
    </submittedName>
</protein>
<dbReference type="Proteomes" id="UP000029052">
    <property type="component" value="Unassembled WGS sequence"/>
</dbReference>
<sequence length="243" mass="27276">MTIHSYGATGEAGATYKDNVVQYVSRVNPDAQNLSDGAKQLDYKSTLTYMFNPYYGSQRVDLVSGSLTVYYADRCTKTPMHNSDAFDWKCPASAVVPAQDYTYEYHADSVDTSAQYPQPQLMYNVITMHLPNRVALLVCYSYQGFSTKENGHGAWGGLTTRVRLDGYPMAENYISMHFEGLDPVEAWSATEHACKTSRETTARYGRYGRHAVRMGRRGAADDRTCMHLAHTEVSAPTRRMNLL</sequence>
<reference evidence="1 2" key="1">
    <citation type="submission" date="2014-03" db="EMBL/GenBank/DDBJ databases">
        <title>Genomics of Bifidobacteria.</title>
        <authorList>
            <person name="Ventura M."/>
            <person name="Milani C."/>
            <person name="Lugli G.A."/>
        </authorList>
    </citation>
    <scope>NUCLEOTIDE SEQUENCE [LARGE SCALE GENOMIC DNA]</scope>
    <source>
        <strain evidence="1 2">LMG 11591</strain>
    </source>
</reference>